<evidence type="ECO:0000313" key="3">
    <source>
        <dbReference type="EMBL" id="CAH1416584.1"/>
    </source>
</evidence>
<accession>A0AAU9LXQ7</accession>
<feature type="transmembrane region" description="Helical" evidence="2">
    <location>
        <begin position="6"/>
        <end position="27"/>
    </location>
</feature>
<dbReference type="EMBL" id="CAKMRJ010000002">
    <property type="protein sequence ID" value="CAH1416584.1"/>
    <property type="molecule type" value="Genomic_DNA"/>
</dbReference>
<organism evidence="3 4">
    <name type="scientific">Lactuca virosa</name>
    <dbReference type="NCBI Taxonomy" id="75947"/>
    <lineage>
        <taxon>Eukaryota</taxon>
        <taxon>Viridiplantae</taxon>
        <taxon>Streptophyta</taxon>
        <taxon>Embryophyta</taxon>
        <taxon>Tracheophyta</taxon>
        <taxon>Spermatophyta</taxon>
        <taxon>Magnoliopsida</taxon>
        <taxon>eudicotyledons</taxon>
        <taxon>Gunneridae</taxon>
        <taxon>Pentapetalae</taxon>
        <taxon>asterids</taxon>
        <taxon>campanulids</taxon>
        <taxon>Asterales</taxon>
        <taxon>Asteraceae</taxon>
        <taxon>Cichorioideae</taxon>
        <taxon>Cichorieae</taxon>
        <taxon>Lactucinae</taxon>
        <taxon>Lactuca</taxon>
    </lineage>
</organism>
<evidence type="ECO:0000313" key="4">
    <source>
        <dbReference type="Proteomes" id="UP001157418"/>
    </source>
</evidence>
<keyword evidence="2" id="KW-0812">Transmembrane</keyword>
<evidence type="ECO:0000256" key="1">
    <source>
        <dbReference type="SAM" id="MobiDB-lite"/>
    </source>
</evidence>
<feature type="region of interest" description="Disordered" evidence="1">
    <location>
        <begin position="42"/>
        <end position="93"/>
    </location>
</feature>
<evidence type="ECO:0008006" key="5">
    <source>
        <dbReference type="Google" id="ProtNLM"/>
    </source>
</evidence>
<gene>
    <name evidence="3" type="ORF">LVIROSA_LOCUS4339</name>
</gene>
<dbReference type="Proteomes" id="UP001157418">
    <property type="component" value="Unassembled WGS sequence"/>
</dbReference>
<feature type="compositionally biased region" description="Basic and acidic residues" evidence="1">
    <location>
        <begin position="52"/>
        <end position="66"/>
    </location>
</feature>
<sequence length="93" mass="10951">MCTWTFFVNFTTSITSYGIVGFLLCSIKRFFANENRKSRQTKPKSEFALTWSEREKGDAGREDRRLGGGLSTALEDERTRTRRKEKNEKRRTY</sequence>
<keyword evidence="2" id="KW-0472">Membrane</keyword>
<evidence type="ECO:0000256" key="2">
    <source>
        <dbReference type="SAM" id="Phobius"/>
    </source>
</evidence>
<reference evidence="3 4" key="1">
    <citation type="submission" date="2022-01" db="EMBL/GenBank/DDBJ databases">
        <authorList>
            <person name="Xiong W."/>
            <person name="Schranz E."/>
        </authorList>
    </citation>
    <scope>NUCLEOTIDE SEQUENCE [LARGE SCALE GENOMIC DNA]</scope>
</reference>
<proteinExistence type="predicted"/>
<name>A0AAU9LXQ7_9ASTR</name>
<comment type="caution">
    <text evidence="3">The sequence shown here is derived from an EMBL/GenBank/DDBJ whole genome shotgun (WGS) entry which is preliminary data.</text>
</comment>
<protein>
    <recommendedName>
        <fullName evidence="5">Transmembrane protein</fullName>
    </recommendedName>
</protein>
<keyword evidence="2" id="KW-1133">Transmembrane helix</keyword>
<keyword evidence="4" id="KW-1185">Reference proteome</keyword>
<dbReference type="AlphaFoldDB" id="A0AAU9LXQ7"/>
<feature type="compositionally biased region" description="Basic and acidic residues" evidence="1">
    <location>
        <begin position="75"/>
        <end position="93"/>
    </location>
</feature>